<sequence length="500" mass="55568">MLPSTHVQQLEKSRVRDSIALPHRSPYNTYYGLNWVSFVSTHPFAVSAASSTPSASVSTPKSASRPRQSSCEDAEVARKSAALVAAQLPRVAVSTSRCALQKALTSNNILHLPANGRITMEKCYTASLWCLHPSTVYTVALTSESPVTGHESYHSGVTEITFQTRDFNLPLDLREESPHIVEHGSLLFHPEFVQCITAQGASALLFYLPTDLLDAHTALPFAHAFWYHGLFTLPESVPISPTCTLLFFLLPNGDERYVLDLTHHEHDRANVAPVEDRRPVHQRPGSPSHGVAEAKDGAKEKVKGLYPWRGQSKVRRAIRSGLYTLVVRNDASGVMASLQRACDYHLSHSGSSWLNPAFIRFMGSCCDEMPAQETVGARLVCIELVNESSAEVVAGCCGMAIGSVYHDYTMYTLHRCKDSLGTFLTKLIGEALQQCGYSLWYWGFRIAYMADYEKHFGAVNMPRSIFYRRWCDARDVKPLCAVETYLRNNKGMVPYTSKVV</sequence>
<dbReference type="OrthoDB" id="2122564at2759"/>
<dbReference type="PANTHER" id="PTHR30098">
    <property type="entry name" value="LEUCYL/PHENYLALANYL-TRNA--PROTEIN TRANSFERASE"/>
    <property type="match status" value="1"/>
</dbReference>
<keyword evidence="3" id="KW-1185">Reference proteome</keyword>
<dbReference type="GO" id="GO:0008914">
    <property type="term" value="F:leucyl-tRNA--protein transferase activity"/>
    <property type="evidence" value="ECO:0007669"/>
    <property type="project" value="InterPro"/>
</dbReference>
<dbReference type="Gene3D" id="3.40.630.70">
    <property type="entry name" value="Leucyl/phenylalanyl-tRNA-protein transferase, C-terminal domain"/>
    <property type="match status" value="1"/>
</dbReference>
<dbReference type="GO" id="GO:0030163">
    <property type="term" value="P:protein catabolic process"/>
    <property type="evidence" value="ECO:0007669"/>
    <property type="project" value="InterPro"/>
</dbReference>
<dbReference type="InterPro" id="IPR004616">
    <property type="entry name" value="Leu/Phe-tRNA_Trfase"/>
</dbReference>
<evidence type="ECO:0000256" key="1">
    <source>
        <dbReference type="SAM" id="MobiDB-lite"/>
    </source>
</evidence>
<reference evidence="2 3" key="1">
    <citation type="journal article" date="2015" name="PLoS Pathog.">
        <title>Leptomonas seymouri: Adaptations to the Dixenous Life Cycle Analyzed by Genome Sequencing, Transcriptome Profiling and Co-infection with Leishmania donovani.</title>
        <authorList>
            <person name="Kraeva N."/>
            <person name="Butenko A."/>
            <person name="Hlavacova J."/>
            <person name="Kostygov A."/>
            <person name="Myskova J."/>
            <person name="Grybchuk D."/>
            <person name="Lestinova T."/>
            <person name="Votypka J."/>
            <person name="Volf P."/>
            <person name="Opperdoes F."/>
            <person name="Flegontov P."/>
            <person name="Lukes J."/>
            <person name="Yurchenko V."/>
        </authorList>
    </citation>
    <scope>NUCLEOTIDE SEQUENCE [LARGE SCALE GENOMIC DNA]</scope>
    <source>
        <strain evidence="2 3">ATCC 30220</strain>
    </source>
</reference>
<gene>
    <name evidence="2" type="ORF">ABL78_4977</name>
</gene>
<feature type="compositionally biased region" description="Low complexity" evidence="1">
    <location>
        <begin position="50"/>
        <end position="63"/>
    </location>
</feature>
<dbReference type="VEuPathDB" id="TriTrypDB:Lsey_0156_0190"/>
<dbReference type="AlphaFoldDB" id="A0A0N1PBI6"/>
<organism evidence="2 3">
    <name type="scientific">Leptomonas seymouri</name>
    <dbReference type="NCBI Taxonomy" id="5684"/>
    <lineage>
        <taxon>Eukaryota</taxon>
        <taxon>Discoba</taxon>
        <taxon>Euglenozoa</taxon>
        <taxon>Kinetoplastea</taxon>
        <taxon>Metakinetoplastina</taxon>
        <taxon>Trypanosomatida</taxon>
        <taxon>Trypanosomatidae</taxon>
        <taxon>Leishmaniinae</taxon>
        <taxon>Leptomonas</taxon>
    </lineage>
</organism>
<accession>A0A0N1PBI6</accession>
<dbReference type="PANTHER" id="PTHR30098:SF7">
    <property type="entry name" value="LEUCYL_PHENYLALANYL-TRNA PROTEIN TRANSFERASE"/>
    <property type="match status" value="1"/>
</dbReference>
<dbReference type="OMA" id="YHDYTMY"/>
<feature type="region of interest" description="Disordered" evidence="1">
    <location>
        <begin position="50"/>
        <end position="72"/>
    </location>
</feature>
<name>A0A0N1PBI6_LEPSE</name>
<dbReference type="Proteomes" id="UP000038009">
    <property type="component" value="Unassembled WGS sequence"/>
</dbReference>
<dbReference type="EMBL" id="LJSK01000156">
    <property type="protein sequence ID" value="KPI85975.1"/>
    <property type="molecule type" value="Genomic_DNA"/>
</dbReference>
<feature type="region of interest" description="Disordered" evidence="1">
    <location>
        <begin position="275"/>
        <end position="296"/>
    </location>
</feature>
<evidence type="ECO:0000313" key="2">
    <source>
        <dbReference type="EMBL" id="KPI85975.1"/>
    </source>
</evidence>
<dbReference type="GO" id="GO:0005737">
    <property type="term" value="C:cytoplasm"/>
    <property type="evidence" value="ECO:0007669"/>
    <property type="project" value="TreeGrafter"/>
</dbReference>
<proteinExistence type="predicted"/>
<protein>
    <submittedName>
        <fullName evidence="2">Uncharacterized protein</fullName>
    </submittedName>
</protein>
<dbReference type="InterPro" id="IPR042203">
    <property type="entry name" value="Leu/Phe-tRNA_Trfase_C"/>
</dbReference>
<comment type="caution">
    <text evidence="2">The sequence shown here is derived from an EMBL/GenBank/DDBJ whole genome shotgun (WGS) entry which is preliminary data.</text>
</comment>
<evidence type="ECO:0000313" key="3">
    <source>
        <dbReference type="Proteomes" id="UP000038009"/>
    </source>
</evidence>